<dbReference type="AlphaFoldDB" id="A0A4V2UUV6"/>
<dbReference type="OrthoDB" id="158463at2"/>
<dbReference type="SUPFAM" id="SSF53756">
    <property type="entry name" value="UDP-Glycosyltransferase/glycogen phosphorylase"/>
    <property type="match status" value="1"/>
</dbReference>
<gene>
    <name evidence="3" type="ORF">EDD58_10871</name>
</gene>
<proteinExistence type="predicted"/>
<evidence type="ECO:0000313" key="3">
    <source>
        <dbReference type="EMBL" id="TCS93257.1"/>
    </source>
</evidence>
<comment type="caution">
    <text evidence="3">The sequence shown here is derived from an EMBL/GenBank/DDBJ whole genome shotgun (WGS) entry which is preliminary data.</text>
</comment>
<name>A0A4V2UUV6_9BACL</name>
<organism evidence="3 4">
    <name type="scientific">Hazenella coriacea</name>
    <dbReference type="NCBI Taxonomy" id="1179467"/>
    <lineage>
        <taxon>Bacteria</taxon>
        <taxon>Bacillati</taxon>
        <taxon>Bacillota</taxon>
        <taxon>Bacilli</taxon>
        <taxon>Bacillales</taxon>
        <taxon>Thermoactinomycetaceae</taxon>
        <taxon>Hazenella</taxon>
    </lineage>
</organism>
<dbReference type="EMBL" id="SMAG01000008">
    <property type="protein sequence ID" value="TCS93257.1"/>
    <property type="molecule type" value="Genomic_DNA"/>
</dbReference>
<keyword evidence="3" id="KW-0808">Transferase</keyword>
<accession>A0A4V2UUV6</accession>
<dbReference type="Pfam" id="PF00534">
    <property type="entry name" value="Glycos_transf_1"/>
    <property type="match status" value="1"/>
</dbReference>
<dbReference type="PANTHER" id="PTHR45947">
    <property type="entry name" value="SULFOQUINOVOSYL TRANSFERASE SQD2"/>
    <property type="match status" value="1"/>
</dbReference>
<feature type="domain" description="Glycosyltransferase subfamily 4-like N-terminal" evidence="2">
    <location>
        <begin position="2"/>
        <end position="136"/>
    </location>
</feature>
<dbReference type="Pfam" id="PF13477">
    <property type="entry name" value="Glyco_trans_4_2"/>
    <property type="match status" value="1"/>
</dbReference>
<keyword evidence="4" id="KW-1185">Reference proteome</keyword>
<dbReference type="InterPro" id="IPR028098">
    <property type="entry name" value="Glyco_trans_4-like_N"/>
</dbReference>
<evidence type="ECO:0000259" key="1">
    <source>
        <dbReference type="Pfam" id="PF00534"/>
    </source>
</evidence>
<feature type="domain" description="Glycosyl transferase family 1" evidence="1">
    <location>
        <begin position="180"/>
        <end position="328"/>
    </location>
</feature>
<sequence length="361" mass="40600">MKILLFAASNSIHTHKWALFYQRQGIEVKVVTFADHFSQKHAEEVPTLALPKLLPGKLSYPTSLFALKKILANEQPDIFHAHYVSSYGFLAALTKYKPLVVSVWGTDIYQFPTKGRLNRYMVQTALSKADLICSTSEDMARETSKYTSKSMEITPFGVDTKWFRPLGLVKSNEIVTIGIAKGLHEVYGISKLIQAFAEVEKIYPQVRLLIVGDGPKRNEYEELTRSLGVEHKVSFTGRVPNSEVVHYMNQMDIFVLPSYSESFGVAAIEAQACGVPVIVTQVGGLPEVVEDGETGIIIPNNEPKHLVPALERLIQDPELRLRMGEAGAHHVRQEYDWEENANRMLQLYGKVWGQEKIVQTI</sequence>
<reference evidence="3 4" key="1">
    <citation type="submission" date="2019-03" db="EMBL/GenBank/DDBJ databases">
        <title>Genomic Encyclopedia of Type Strains, Phase IV (KMG-IV): sequencing the most valuable type-strain genomes for metagenomic binning, comparative biology and taxonomic classification.</title>
        <authorList>
            <person name="Goeker M."/>
        </authorList>
    </citation>
    <scope>NUCLEOTIDE SEQUENCE [LARGE SCALE GENOMIC DNA]</scope>
    <source>
        <strain evidence="3 4">DSM 45707</strain>
    </source>
</reference>
<dbReference type="Proteomes" id="UP000294937">
    <property type="component" value="Unassembled WGS sequence"/>
</dbReference>
<evidence type="ECO:0000259" key="2">
    <source>
        <dbReference type="Pfam" id="PF13477"/>
    </source>
</evidence>
<dbReference type="GO" id="GO:0016757">
    <property type="term" value="F:glycosyltransferase activity"/>
    <property type="evidence" value="ECO:0007669"/>
    <property type="project" value="InterPro"/>
</dbReference>
<dbReference type="InterPro" id="IPR050194">
    <property type="entry name" value="Glycosyltransferase_grp1"/>
</dbReference>
<evidence type="ECO:0000313" key="4">
    <source>
        <dbReference type="Proteomes" id="UP000294937"/>
    </source>
</evidence>
<protein>
    <submittedName>
        <fullName evidence="3">Glycosyltransferase involved in cell wall biosynthesis</fullName>
    </submittedName>
</protein>
<dbReference type="InterPro" id="IPR001296">
    <property type="entry name" value="Glyco_trans_1"/>
</dbReference>
<dbReference type="RefSeq" id="WP_131926002.1">
    <property type="nucleotide sequence ID" value="NZ_SMAG01000008.1"/>
</dbReference>
<dbReference type="Gene3D" id="3.40.50.2000">
    <property type="entry name" value="Glycogen Phosphorylase B"/>
    <property type="match status" value="2"/>
</dbReference>
<dbReference type="PANTHER" id="PTHR45947:SF3">
    <property type="entry name" value="SULFOQUINOVOSYL TRANSFERASE SQD2"/>
    <property type="match status" value="1"/>
</dbReference>